<feature type="domain" description="Pyruvate/ketoisovalerate oxidoreductase catalytic" evidence="2">
    <location>
        <begin position="20"/>
        <end position="211"/>
    </location>
</feature>
<dbReference type="NCBIfam" id="TIGR03710">
    <property type="entry name" value="OAFO_sf"/>
    <property type="match status" value="1"/>
</dbReference>
<accession>A0ABP8NEE5</accession>
<dbReference type="Proteomes" id="UP001500067">
    <property type="component" value="Unassembled WGS sequence"/>
</dbReference>
<keyword evidence="1" id="KW-0560">Oxidoreductase</keyword>
<dbReference type="SUPFAM" id="SSF52922">
    <property type="entry name" value="TK C-terminal domain-like"/>
    <property type="match status" value="1"/>
</dbReference>
<feature type="domain" description="Pyruvate:ferredoxin oxidoreductase core" evidence="4">
    <location>
        <begin position="516"/>
        <end position="585"/>
    </location>
</feature>
<dbReference type="Gene3D" id="3.40.50.920">
    <property type="match status" value="1"/>
</dbReference>
<dbReference type="InterPro" id="IPR029061">
    <property type="entry name" value="THDP-binding"/>
</dbReference>
<dbReference type="EMBL" id="BAABFA010000010">
    <property type="protein sequence ID" value="GAA4465671.1"/>
    <property type="molecule type" value="Genomic_DNA"/>
</dbReference>
<evidence type="ECO:0000313" key="6">
    <source>
        <dbReference type="Proteomes" id="UP001500067"/>
    </source>
</evidence>
<dbReference type="Gene3D" id="3.40.50.970">
    <property type="match status" value="1"/>
</dbReference>
<feature type="domain" description="Pyruvate flavodoxin/ferredoxin oxidoreductase pyrimidine binding" evidence="3">
    <location>
        <begin position="259"/>
        <end position="473"/>
    </location>
</feature>
<proteinExistence type="predicted"/>
<evidence type="ECO:0000259" key="4">
    <source>
        <dbReference type="Pfam" id="PF17147"/>
    </source>
</evidence>
<evidence type="ECO:0000259" key="2">
    <source>
        <dbReference type="Pfam" id="PF01558"/>
    </source>
</evidence>
<dbReference type="Pfam" id="PF17147">
    <property type="entry name" value="PFOR_II"/>
    <property type="match status" value="1"/>
</dbReference>
<comment type="caution">
    <text evidence="5">The sequence shown here is derived from an EMBL/GenBank/DDBJ whole genome shotgun (WGS) entry which is preliminary data.</text>
</comment>
<dbReference type="PANTHER" id="PTHR32154">
    <property type="entry name" value="PYRUVATE-FLAVODOXIN OXIDOREDUCTASE-RELATED"/>
    <property type="match status" value="1"/>
</dbReference>
<dbReference type="InterPro" id="IPR050722">
    <property type="entry name" value="Pyruvate:ferred/Flavod_OxRd"/>
</dbReference>
<sequence>MSVPVQIVEDVVIKFAGDSGDGMQLTGSQFTNNSALIGNDLSTFPDFPAEIRAPQGTVPGVSGFQLHFSSNKIYTPGDNCDVLVAMNAAALKVNLKALKPGGIIIVDTDGFDTKNLRLANYADGVNPLENDSLRGYDVHKMDITKLTREALKEIQMGVKEKDRAKNMFVLGFLYWLYDRDLTSTFSFLHDKFGKRAEILESNIKALQAGYNYGDTTEAFTSRYKVEKAKLPAGVYRNITGNVALAYGLIAAAEKSSLPMFLGTYPITPASDILHELSRHKNFGVRTFQAEDEIAAITAAIGAAYGGSLGVTTTSGPGMALKAEAMGLAVMLEIPLVIVDIQRGGPSTGLPTKTEQSDLLQAYYGRNGECPMPVISASTPSDCFEAVYEAVRIAVEHMTPVIFLSDGYIANGAEPWRFPKSADLKTISVTFKKELAEGEAKYLPYKRDEKLVRPWAVPGTPGLEHRIGGLEKEDVTGNISYDPDNHQHMVKTREAKVEMIADHIPVQTLDSGPESGDVLVLGWGSTYGAIKSAVMELQAQGKSVAHAHLRHIRPFPRNLGDMLRSYKHVLIPEINNGQLIKIIRDKYLVDAIAFNKIKGTPITRTELVTAIGELLG</sequence>
<dbReference type="InterPro" id="IPR022367">
    <property type="entry name" value="2-oxoacid/accept_OxRdtase_asu"/>
</dbReference>
<organism evidence="5 6">
    <name type="scientific">Nemorincola caseinilytica</name>
    <dbReference type="NCBI Taxonomy" id="2054315"/>
    <lineage>
        <taxon>Bacteria</taxon>
        <taxon>Pseudomonadati</taxon>
        <taxon>Bacteroidota</taxon>
        <taxon>Chitinophagia</taxon>
        <taxon>Chitinophagales</taxon>
        <taxon>Chitinophagaceae</taxon>
        <taxon>Nemorincola</taxon>
    </lineage>
</organism>
<name>A0ABP8NEE5_9BACT</name>
<dbReference type="CDD" id="cd07034">
    <property type="entry name" value="TPP_PYR_PFOR_IOR-alpha_like"/>
    <property type="match status" value="1"/>
</dbReference>
<dbReference type="RefSeq" id="WP_345081936.1">
    <property type="nucleotide sequence ID" value="NZ_BAABFA010000010.1"/>
</dbReference>
<dbReference type="Pfam" id="PF01558">
    <property type="entry name" value="POR"/>
    <property type="match status" value="1"/>
</dbReference>
<keyword evidence="6" id="KW-1185">Reference proteome</keyword>
<dbReference type="PANTHER" id="PTHR32154:SF20">
    <property type="entry name" value="2-OXOGLUTARATE OXIDOREDUCTASE SUBUNIT KORA"/>
    <property type="match status" value="1"/>
</dbReference>
<dbReference type="InterPro" id="IPR019752">
    <property type="entry name" value="Pyrv/ketoisovalerate_OxRed_cat"/>
</dbReference>
<dbReference type="Pfam" id="PF01855">
    <property type="entry name" value="POR_N"/>
    <property type="match status" value="1"/>
</dbReference>
<dbReference type="InterPro" id="IPR002880">
    <property type="entry name" value="Pyrv_Fd/Flavodoxin_OxRdtase_N"/>
</dbReference>
<dbReference type="SUPFAM" id="SSF53323">
    <property type="entry name" value="Pyruvate-ferredoxin oxidoreductase, PFOR, domain III"/>
    <property type="match status" value="1"/>
</dbReference>
<evidence type="ECO:0000256" key="1">
    <source>
        <dbReference type="ARBA" id="ARBA00023002"/>
    </source>
</evidence>
<dbReference type="SUPFAM" id="SSF52518">
    <property type="entry name" value="Thiamin diphosphate-binding fold (THDP-binding)"/>
    <property type="match status" value="1"/>
</dbReference>
<dbReference type="InterPro" id="IPR009014">
    <property type="entry name" value="Transketo_C/PFOR_II"/>
</dbReference>
<evidence type="ECO:0000259" key="3">
    <source>
        <dbReference type="Pfam" id="PF01855"/>
    </source>
</evidence>
<reference evidence="6" key="1">
    <citation type="journal article" date="2019" name="Int. J. Syst. Evol. Microbiol.">
        <title>The Global Catalogue of Microorganisms (GCM) 10K type strain sequencing project: providing services to taxonomists for standard genome sequencing and annotation.</title>
        <authorList>
            <consortium name="The Broad Institute Genomics Platform"/>
            <consortium name="The Broad Institute Genome Sequencing Center for Infectious Disease"/>
            <person name="Wu L."/>
            <person name="Ma J."/>
        </authorList>
    </citation>
    <scope>NUCLEOTIDE SEQUENCE [LARGE SCALE GENOMIC DNA]</scope>
    <source>
        <strain evidence="6">JCM 32105</strain>
    </source>
</reference>
<protein>
    <submittedName>
        <fullName evidence="5">2-oxoacid:acceptor oxidoreductase subunit alpha</fullName>
    </submittedName>
</protein>
<dbReference type="InterPro" id="IPR033412">
    <property type="entry name" value="PFOR_II"/>
</dbReference>
<gene>
    <name evidence="5" type="ORF">GCM10023093_18280</name>
</gene>
<evidence type="ECO:0000313" key="5">
    <source>
        <dbReference type="EMBL" id="GAA4465671.1"/>
    </source>
</evidence>
<dbReference type="InterPro" id="IPR002869">
    <property type="entry name" value="Pyrv_flavodox_OxRed_cen"/>
</dbReference>
<dbReference type="Gene3D" id="3.40.920.10">
    <property type="entry name" value="Pyruvate-ferredoxin oxidoreductase, PFOR, domain III"/>
    <property type="match status" value="1"/>
</dbReference>